<keyword evidence="3" id="KW-1003">Cell membrane</keyword>
<comment type="subcellular location">
    <subcellularLocation>
        <location evidence="1">Cell membrane</location>
        <topology evidence="1">Multi-pass membrane protein</topology>
    </subcellularLocation>
</comment>
<evidence type="ECO:0000256" key="3">
    <source>
        <dbReference type="ARBA" id="ARBA00022475"/>
    </source>
</evidence>
<dbReference type="InterPro" id="IPR051447">
    <property type="entry name" value="Lipoprotein-release_system"/>
</dbReference>
<dbReference type="GO" id="GO:0098797">
    <property type="term" value="C:plasma membrane protein complex"/>
    <property type="evidence" value="ECO:0007669"/>
    <property type="project" value="TreeGrafter"/>
</dbReference>
<keyword evidence="4 7" id="KW-0812">Transmembrane</keyword>
<keyword evidence="5 7" id="KW-1133">Transmembrane helix</keyword>
<evidence type="ECO:0000256" key="1">
    <source>
        <dbReference type="ARBA" id="ARBA00004651"/>
    </source>
</evidence>
<evidence type="ECO:0000256" key="5">
    <source>
        <dbReference type="ARBA" id="ARBA00022989"/>
    </source>
</evidence>
<evidence type="ECO:0000256" key="6">
    <source>
        <dbReference type="ARBA" id="ARBA00023136"/>
    </source>
</evidence>
<evidence type="ECO:0000256" key="4">
    <source>
        <dbReference type="ARBA" id="ARBA00022692"/>
    </source>
</evidence>
<feature type="transmembrane region" description="Helical" evidence="7">
    <location>
        <begin position="226"/>
        <end position="249"/>
    </location>
</feature>
<sequence>MARVEGVDEVQPVRSTRIVYKGTPVMLVAADVEKIARRVRARIIEGERESMYARTARGEGVVISDNFSLLRRVKRGDIIELAAPNGVLRLPVLGIVVDYSDQQGTILISRELYRRYWGDDTINAMRVYAKPGADLAALRQRLLDEFGQRTRLFVMTNEELRAYIMKLTDQWFGLTYVQIIVAVLVAILGIVNTLTVSITDRKRELGVLQAVGALRSQVRHTIWMEAAAIGLLGLFIGFALGAVHLYYILDVAKRDVAG</sequence>
<keyword evidence="6 7" id="KW-0472">Membrane</keyword>
<evidence type="ECO:0000256" key="2">
    <source>
        <dbReference type="ARBA" id="ARBA00005236"/>
    </source>
</evidence>
<dbReference type="Pfam" id="PF02687">
    <property type="entry name" value="FtsX"/>
    <property type="match status" value="1"/>
</dbReference>
<organism evidence="9 10">
    <name type="scientific">Candidatus Thermofonsia Clade 3 bacterium</name>
    <dbReference type="NCBI Taxonomy" id="2364212"/>
    <lineage>
        <taxon>Bacteria</taxon>
        <taxon>Bacillati</taxon>
        <taxon>Chloroflexota</taxon>
        <taxon>Candidatus Thermofontia</taxon>
        <taxon>Candidatus Thermofonsia Clade 3</taxon>
    </lineage>
</organism>
<reference evidence="9 10" key="1">
    <citation type="submission" date="2017-11" db="EMBL/GenBank/DDBJ databases">
        <title>Evolution of Phototrophy in the Chloroflexi Phylum Driven by Horizontal Gene Transfer.</title>
        <authorList>
            <person name="Ward L.M."/>
            <person name="Hemp J."/>
            <person name="Shih P.M."/>
            <person name="Mcglynn S.E."/>
            <person name="Fischer W."/>
        </authorList>
    </citation>
    <scope>NUCLEOTIDE SEQUENCE [LARGE SCALE GENOMIC DNA]</scope>
    <source>
        <strain evidence="9">JP3_7</strain>
    </source>
</reference>
<dbReference type="AlphaFoldDB" id="A0A2M8Q8S3"/>
<name>A0A2M8Q8S3_9CHLR</name>
<dbReference type="GO" id="GO:0044874">
    <property type="term" value="P:lipoprotein localization to outer membrane"/>
    <property type="evidence" value="ECO:0007669"/>
    <property type="project" value="TreeGrafter"/>
</dbReference>
<dbReference type="EMBL" id="PGTN01000378">
    <property type="protein sequence ID" value="PJF46211.1"/>
    <property type="molecule type" value="Genomic_DNA"/>
</dbReference>
<evidence type="ECO:0000313" key="10">
    <source>
        <dbReference type="Proteomes" id="UP000230790"/>
    </source>
</evidence>
<evidence type="ECO:0000313" key="9">
    <source>
        <dbReference type="EMBL" id="PJF46211.1"/>
    </source>
</evidence>
<comment type="caution">
    <text evidence="9">The sequence shown here is derived from an EMBL/GenBank/DDBJ whole genome shotgun (WGS) entry which is preliminary data.</text>
</comment>
<dbReference type="InterPro" id="IPR003838">
    <property type="entry name" value="ABC3_permease_C"/>
</dbReference>
<feature type="domain" description="ABC3 transporter permease C-terminal" evidence="8">
    <location>
        <begin position="179"/>
        <end position="248"/>
    </location>
</feature>
<accession>A0A2M8Q8S3</accession>
<comment type="similarity">
    <text evidence="2">Belongs to the ABC-4 integral membrane protein family. LolC/E subfamily.</text>
</comment>
<feature type="non-terminal residue" evidence="9">
    <location>
        <position position="258"/>
    </location>
</feature>
<proteinExistence type="inferred from homology"/>
<gene>
    <name evidence="9" type="ORF">CUN48_14955</name>
</gene>
<feature type="transmembrane region" description="Helical" evidence="7">
    <location>
        <begin position="171"/>
        <end position="191"/>
    </location>
</feature>
<dbReference type="PANTHER" id="PTHR30489">
    <property type="entry name" value="LIPOPROTEIN-RELEASING SYSTEM TRANSMEMBRANE PROTEIN LOLE"/>
    <property type="match status" value="1"/>
</dbReference>
<dbReference type="PANTHER" id="PTHR30489:SF0">
    <property type="entry name" value="LIPOPROTEIN-RELEASING SYSTEM TRANSMEMBRANE PROTEIN LOLE"/>
    <property type="match status" value="1"/>
</dbReference>
<evidence type="ECO:0000259" key="8">
    <source>
        <dbReference type="Pfam" id="PF02687"/>
    </source>
</evidence>
<evidence type="ECO:0000256" key="7">
    <source>
        <dbReference type="SAM" id="Phobius"/>
    </source>
</evidence>
<protein>
    <recommendedName>
        <fullName evidence="8">ABC3 transporter permease C-terminal domain-containing protein</fullName>
    </recommendedName>
</protein>
<dbReference type="Proteomes" id="UP000230790">
    <property type="component" value="Unassembled WGS sequence"/>
</dbReference>